<feature type="transmembrane region" description="Helical" evidence="10">
    <location>
        <begin position="658"/>
        <end position="684"/>
    </location>
</feature>
<feature type="transmembrane region" description="Helical" evidence="10">
    <location>
        <begin position="462"/>
        <end position="481"/>
    </location>
</feature>
<evidence type="ECO:0000256" key="5">
    <source>
        <dbReference type="ARBA" id="ARBA00022737"/>
    </source>
</evidence>
<dbReference type="PANTHER" id="PTHR19241">
    <property type="entry name" value="ATP-BINDING CASSETTE TRANSPORTER"/>
    <property type="match status" value="1"/>
</dbReference>
<dbReference type="InParanoid" id="D8T803"/>
<dbReference type="Pfam" id="PF00005">
    <property type="entry name" value="ABC_tran"/>
    <property type="match status" value="2"/>
</dbReference>
<dbReference type="FunFam" id="3.40.50.300:FF:000059">
    <property type="entry name" value="ABC transporter G family member 40"/>
    <property type="match status" value="1"/>
</dbReference>
<dbReference type="PROSITE" id="PS50893">
    <property type="entry name" value="ABC_TRANSPORTER_2"/>
    <property type="match status" value="2"/>
</dbReference>
<name>D8T803_SELML</name>
<dbReference type="Pfam" id="PF08370">
    <property type="entry name" value="PDR_assoc"/>
    <property type="match status" value="1"/>
</dbReference>
<proteinExistence type="inferred from homology"/>
<dbReference type="GO" id="GO:0140359">
    <property type="term" value="F:ABC-type transporter activity"/>
    <property type="evidence" value="ECO:0007669"/>
    <property type="project" value="InterPro"/>
</dbReference>
<dbReference type="InterPro" id="IPR003593">
    <property type="entry name" value="AAA+_ATPase"/>
</dbReference>
<evidence type="ECO:0000256" key="4">
    <source>
        <dbReference type="ARBA" id="ARBA00022692"/>
    </source>
</evidence>
<dbReference type="GO" id="GO:0016887">
    <property type="term" value="F:ATP hydrolysis activity"/>
    <property type="evidence" value="ECO:0007669"/>
    <property type="project" value="InterPro"/>
</dbReference>
<feature type="transmembrane region" description="Helical" evidence="10">
    <location>
        <begin position="427"/>
        <end position="450"/>
    </location>
</feature>
<dbReference type="InterPro" id="IPR013581">
    <property type="entry name" value="PDR_assoc"/>
</dbReference>
<evidence type="ECO:0000256" key="8">
    <source>
        <dbReference type="ARBA" id="ARBA00022989"/>
    </source>
</evidence>
<evidence type="ECO:0000256" key="9">
    <source>
        <dbReference type="ARBA" id="ARBA00023136"/>
    </source>
</evidence>
<comment type="subcellular location">
    <subcellularLocation>
        <location evidence="1">Membrane</location>
        <topology evidence="1">Multi-pass membrane protein</topology>
    </subcellularLocation>
</comment>
<accession>D8T803</accession>
<evidence type="ECO:0000256" key="6">
    <source>
        <dbReference type="ARBA" id="ARBA00022741"/>
    </source>
</evidence>
<gene>
    <name evidence="12" type="ORF">SELMODRAFT_134002</name>
</gene>
<evidence type="ECO:0000256" key="10">
    <source>
        <dbReference type="SAM" id="Phobius"/>
    </source>
</evidence>
<keyword evidence="3" id="KW-0813">Transport</keyword>
<evidence type="ECO:0000259" key="11">
    <source>
        <dbReference type="PROSITE" id="PS50893"/>
    </source>
</evidence>
<dbReference type="eggNOG" id="KOG0065">
    <property type="taxonomic scope" value="Eukaryota"/>
</dbReference>
<keyword evidence="9 10" id="KW-0472">Membrane</keyword>
<feature type="transmembrane region" description="Helical" evidence="10">
    <location>
        <begin position="1301"/>
        <end position="1324"/>
    </location>
</feature>
<dbReference type="Gramene" id="EFJ07243">
    <property type="protein sequence ID" value="EFJ07243"/>
    <property type="gene ID" value="SELMODRAFT_134002"/>
</dbReference>
<evidence type="ECO:0000256" key="7">
    <source>
        <dbReference type="ARBA" id="ARBA00022840"/>
    </source>
</evidence>
<evidence type="ECO:0000256" key="1">
    <source>
        <dbReference type="ARBA" id="ARBA00004141"/>
    </source>
</evidence>
<dbReference type="SMART" id="SM00382">
    <property type="entry name" value="AAA"/>
    <property type="match status" value="2"/>
</dbReference>
<keyword evidence="6" id="KW-0547">Nucleotide-binding</keyword>
<dbReference type="InterPro" id="IPR013525">
    <property type="entry name" value="ABC2_TM"/>
</dbReference>
<reference evidence="12 13" key="1">
    <citation type="journal article" date="2011" name="Science">
        <title>The Selaginella genome identifies genetic changes associated with the evolution of vascular plants.</title>
        <authorList>
            <person name="Banks J.A."/>
            <person name="Nishiyama T."/>
            <person name="Hasebe M."/>
            <person name="Bowman J.L."/>
            <person name="Gribskov M."/>
            <person name="dePamphilis C."/>
            <person name="Albert V.A."/>
            <person name="Aono N."/>
            <person name="Aoyama T."/>
            <person name="Ambrose B.A."/>
            <person name="Ashton N.W."/>
            <person name="Axtell M.J."/>
            <person name="Barker E."/>
            <person name="Barker M.S."/>
            <person name="Bennetzen J.L."/>
            <person name="Bonawitz N.D."/>
            <person name="Chapple C."/>
            <person name="Cheng C."/>
            <person name="Correa L.G."/>
            <person name="Dacre M."/>
            <person name="DeBarry J."/>
            <person name="Dreyer I."/>
            <person name="Elias M."/>
            <person name="Engstrom E.M."/>
            <person name="Estelle M."/>
            <person name="Feng L."/>
            <person name="Finet C."/>
            <person name="Floyd S.K."/>
            <person name="Frommer W.B."/>
            <person name="Fujita T."/>
            <person name="Gramzow L."/>
            <person name="Gutensohn M."/>
            <person name="Harholt J."/>
            <person name="Hattori M."/>
            <person name="Heyl A."/>
            <person name="Hirai T."/>
            <person name="Hiwatashi Y."/>
            <person name="Ishikawa M."/>
            <person name="Iwata M."/>
            <person name="Karol K.G."/>
            <person name="Koehler B."/>
            <person name="Kolukisaoglu U."/>
            <person name="Kubo M."/>
            <person name="Kurata T."/>
            <person name="Lalonde S."/>
            <person name="Li K."/>
            <person name="Li Y."/>
            <person name="Litt A."/>
            <person name="Lyons E."/>
            <person name="Manning G."/>
            <person name="Maruyama T."/>
            <person name="Michael T.P."/>
            <person name="Mikami K."/>
            <person name="Miyazaki S."/>
            <person name="Morinaga S."/>
            <person name="Murata T."/>
            <person name="Mueller-Roeber B."/>
            <person name="Nelson D.R."/>
            <person name="Obara M."/>
            <person name="Oguri Y."/>
            <person name="Olmstead R.G."/>
            <person name="Onodera N."/>
            <person name="Petersen B.L."/>
            <person name="Pils B."/>
            <person name="Prigge M."/>
            <person name="Rensing S.A."/>
            <person name="Riano-Pachon D.M."/>
            <person name="Roberts A.W."/>
            <person name="Sato Y."/>
            <person name="Scheller H.V."/>
            <person name="Schulz B."/>
            <person name="Schulz C."/>
            <person name="Shakirov E.V."/>
            <person name="Shibagaki N."/>
            <person name="Shinohara N."/>
            <person name="Shippen D.E."/>
            <person name="Soerensen I."/>
            <person name="Sotooka R."/>
            <person name="Sugimoto N."/>
            <person name="Sugita M."/>
            <person name="Sumikawa N."/>
            <person name="Tanurdzic M."/>
            <person name="Theissen G."/>
            <person name="Ulvskov P."/>
            <person name="Wakazuki S."/>
            <person name="Weng J.K."/>
            <person name="Willats W.W."/>
            <person name="Wipf D."/>
            <person name="Wolf P.G."/>
            <person name="Yang L."/>
            <person name="Zimmer A.D."/>
            <person name="Zhu Q."/>
            <person name="Mitros T."/>
            <person name="Hellsten U."/>
            <person name="Loque D."/>
            <person name="Otillar R."/>
            <person name="Salamov A."/>
            <person name="Schmutz J."/>
            <person name="Shapiro H."/>
            <person name="Lindquist E."/>
            <person name="Lucas S."/>
            <person name="Rokhsar D."/>
            <person name="Grigoriev I.V."/>
        </authorList>
    </citation>
    <scope>NUCLEOTIDE SEQUENCE [LARGE SCALE GENOMIC DNA]</scope>
</reference>
<feature type="domain" description="ABC transporter" evidence="11">
    <location>
        <begin position="71"/>
        <end position="340"/>
    </location>
</feature>
<dbReference type="Pfam" id="PF01061">
    <property type="entry name" value="ABC2_membrane"/>
    <property type="match status" value="2"/>
</dbReference>
<feature type="transmembrane region" description="Helical" evidence="10">
    <location>
        <begin position="513"/>
        <end position="535"/>
    </location>
</feature>
<keyword evidence="7" id="KW-0067">ATP-binding</keyword>
<dbReference type="Proteomes" id="UP000001514">
    <property type="component" value="Unassembled WGS sequence"/>
</dbReference>
<evidence type="ECO:0000256" key="3">
    <source>
        <dbReference type="ARBA" id="ARBA00022448"/>
    </source>
</evidence>
<feature type="domain" description="ABC transporter" evidence="11">
    <location>
        <begin position="731"/>
        <end position="981"/>
    </location>
</feature>
<dbReference type="Gene3D" id="3.40.50.300">
    <property type="entry name" value="P-loop containing nucleotide triphosphate hydrolases"/>
    <property type="match status" value="2"/>
</dbReference>
<comment type="similarity">
    <text evidence="2">Belongs to the ABC transporter superfamily. ABCG family. PDR (TC 3.A.1.205) subfamily.</text>
</comment>
<feature type="transmembrane region" description="Helical" evidence="10">
    <location>
        <begin position="1071"/>
        <end position="1092"/>
    </location>
</feature>
<feature type="transmembrane region" description="Helical" evidence="10">
    <location>
        <begin position="1187"/>
        <end position="1211"/>
    </location>
</feature>
<sequence length="1329" mass="149854">MEATNLSSSKGDDHEGFLLKLRSRLENVGVELPEVEVRFHGLELSVDVYTRSSRAISSIANSFVNTVQSFLSLLHVLPSNKQSINILHSVDGVVRPSRLTLLLGPPASGKTSLLLALANKIQCKGEVTYNGCTHDEFALRKEIAYISQQDLHLSELTVRETLNFAVRCQGAGHQGEIFKEVEKREKAAGIIPDPDVEAFMRAAAGDDAKPSIMSEYMIQVLGMDTCADTIVGNALQRGISGGQKRRLTAGEVLAGPARILFMDEISTGLDSSTTYRIISFLQQTVKALSKTMLISLLQPPPEVFELFDDLILLAEGHVVYHGTREGVLQFLEAQGFKCPARKGVADYLQEVMSRKDQKGYWCGDKEAYRFVSGKDFAAAFQRYRADEFTLKDLKKVYPAGKKQPRMSSWKLFQACCSREIILIKRNLYVHVTSNVIQGSIIAVIVSTIFLRTTMHHETVQDANKFMGVLFYMIMNIMYRGLPEMTLTITRLQAFYKQRDSQFYPAWSWALPTIFFRIPMSFMDVAIWTCITYWGVGFAPEFTRFFKHFVLLFLVNQASFAMFRCIGAIARSPTITSTFGFFFFITTVANGGYLKSRENIQPWWLWSYWTSPYMYGQNALAVNEFYAQRWSKPTFGTGTSHTVGEVLLKTRGMFPNPEWYWIGLAGLVISILVFNALYVLALTYLNRNNSSEATARKKGELHKKYTYNFFAAEDIEDGGVGEVLLPSLPLSLAFRNIVYEVDLKSHPKSDTKRLQLLHNVSGALRPGVLTALIGVTGAGKTTLFDVLAGRKTVGYVRGELSVSGYPKNHKTFARVSGYCEQVDIHSPHVTVYESLVFSAWLRLPQDVNHETVLRFVEEVMELVELDSIRNVSVGVPGVSGLSTEQRKRLTIAVELVANPSILFIDEPTSGLDARAAAIVMRAIRNTVNSSRTVICTIHQPSIDIFESFDELFLMKRGGQLIYAGPLGKESCHLIEYFEAIPGIPKIKDGQNPATWVMEATTQSREELLGINLVEIYENSPLYGRNQNLIRAISVPAPQSQDLHFRTTYSKPFLEQFYTCLWKQHRSYWRNPIYFYSRMFYGVVVGFLLGTMFWNSGKELKTEQDIFNLLGAMYTSTIYVGISDSISVQPQVIMEREVFYREVAAGMYSPHAFALSQVIIEVPYILLQAASQSLLVYLLVGLQWTPAKFFYFVFFIFGSCLNYTLFGMLGVAMTSNFQMAVLTQGALVPWNIFSGIIIPLAKIPPWWRWCSWLCPPTWTLYGLLASQLGDVETPIEVPGQSKSSSVKNFIRDYYGYQEEGLRFVVFMHIVFPAVFALVFTVLITYAKFQKK</sequence>
<feature type="transmembrane region" description="Helical" evidence="10">
    <location>
        <begin position="547"/>
        <end position="568"/>
    </location>
</feature>
<dbReference type="CDD" id="cd03232">
    <property type="entry name" value="ABCG_PDR_domain2"/>
    <property type="match status" value="1"/>
</dbReference>
<keyword evidence="13" id="KW-1185">Reference proteome</keyword>
<evidence type="ECO:0000313" key="12">
    <source>
        <dbReference type="EMBL" id="EFJ07243.1"/>
    </source>
</evidence>
<dbReference type="GO" id="GO:0005886">
    <property type="term" value="C:plasma membrane"/>
    <property type="evidence" value="ECO:0007669"/>
    <property type="project" value="UniProtKB-ARBA"/>
</dbReference>
<dbReference type="InterPro" id="IPR034003">
    <property type="entry name" value="ABCG_PDR_2"/>
</dbReference>
<protein>
    <recommendedName>
        <fullName evidence="11">ABC transporter domain-containing protein</fullName>
    </recommendedName>
</protein>
<dbReference type="SUPFAM" id="SSF52540">
    <property type="entry name" value="P-loop containing nucleoside triphosphate hydrolases"/>
    <property type="match status" value="2"/>
</dbReference>
<organism evidence="13">
    <name type="scientific">Selaginella moellendorffii</name>
    <name type="common">Spikemoss</name>
    <dbReference type="NCBI Taxonomy" id="88036"/>
    <lineage>
        <taxon>Eukaryota</taxon>
        <taxon>Viridiplantae</taxon>
        <taxon>Streptophyta</taxon>
        <taxon>Embryophyta</taxon>
        <taxon>Tracheophyta</taxon>
        <taxon>Lycopodiopsida</taxon>
        <taxon>Selaginellales</taxon>
        <taxon>Selaginellaceae</taxon>
        <taxon>Selaginella</taxon>
    </lineage>
</organism>
<dbReference type="EMBL" id="GL377687">
    <property type="protein sequence ID" value="EFJ07243.1"/>
    <property type="molecule type" value="Genomic_DNA"/>
</dbReference>
<evidence type="ECO:0000256" key="2">
    <source>
        <dbReference type="ARBA" id="ARBA00006012"/>
    </source>
</evidence>
<keyword evidence="5" id="KW-0677">Repeat</keyword>
<dbReference type="KEGG" id="smo:SELMODRAFT_134002"/>
<dbReference type="InterPro" id="IPR027417">
    <property type="entry name" value="P-loop_NTPase"/>
</dbReference>
<feature type="transmembrane region" description="Helical" evidence="10">
    <location>
        <begin position="1104"/>
        <end position="1120"/>
    </location>
</feature>
<feature type="transmembrane region" description="Helical" evidence="10">
    <location>
        <begin position="574"/>
        <end position="593"/>
    </location>
</feature>
<dbReference type="GO" id="GO:0005524">
    <property type="term" value="F:ATP binding"/>
    <property type="evidence" value="ECO:0007669"/>
    <property type="project" value="UniProtKB-KW"/>
</dbReference>
<dbReference type="InterPro" id="IPR003439">
    <property type="entry name" value="ABC_transporter-like_ATP-bd"/>
</dbReference>
<keyword evidence="8 10" id="KW-1133">Transmembrane helix</keyword>
<keyword evidence="4 10" id="KW-0812">Transmembrane</keyword>
<dbReference type="FunFam" id="3.40.50.300:FF:000179">
    <property type="entry name" value="ABC transporter G family member 34"/>
    <property type="match status" value="1"/>
</dbReference>
<evidence type="ECO:0000313" key="13">
    <source>
        <dbReference type="Proteomes" id="UP000001514"/>
    </source>
</evidence>
<dbReference type="HOGENOM" id="CLU_000604_35_3_1"/>